<dbReference type="NCBIfam" id="TIGR01893">
    <property type="entry name" value="aa-his-dipept"/>
    <property type="match status" value="1"/>
</dbReference>
<keyword evidence="7" id="KW-0482">Metalloprotease</keyword>
<dbReference type="PIRSF" id="PIRSF016599">
    <property type="entry name" value="Xaa-His_dipept"/>
    <property type="match status" value="1"/>
</dbReference>
<evidence type="ECO:0000256" key="3">
    <source>
        <dbReference type="ARBA" id="ARBA00022670"/>
    </source>
</evidence>
<dbReference type="FunFam" id="3.40.630.10:FF:000018">
    <property type="entry name" value="Aminoacyl-histidine dipeptidase PepD"/>
    <property type="match status" value="1"/>
</dbReference>
<dbReference type="PANTHER" id="PTHR43501">
    <property type="entry name" value="CYTOSOL NON-SPECIFIC DIPEPTIDASE"/>
    <property type="match status" value="1"/>
</dbReference>
<dbReference type="EMBL" id="UHIO01000001">
    <property type="protein sequence ID" value="SUP43535.1"/>
    <property type="molecule type" value="Genomic_DNA"/>
</dbReference>
<keyword evidence="6" id="KW-0862">Zinc</keyword>
<evidence type="ECO:0000256" key="1">
    <source>
        <dbReference type="ARBA" id="ARBA00001941"/>
    </source>
</evidence>
<evidence type="ECO:0000256" key="15">
    <source>
        <dbReference type="ARBA" id="ARBA00076004"/>
    </source>
</evidence>
<organism evidence="19 20">
    <name type="scientific">Veillonella criceti</name>
    <dbReference type="NCBI Taxonomy" id="103891"/>
    <lineage>
        <taxon>Bacteria</taxon>
        <taxon>Bacillati</taxon>
        <taxon>Bacillota</taxon>
        <taxon>Negativicutes</taxon>
        <taxon>Veillonellales</taxon>
        <taxon>Veillonellaceae</taxon>
        <taxon>Veillonella</taxon>
    </lineage>
</organism>
<evidence type="ECO:0000256" key="11">
    <source>
        <dbReference type="ARBA" id="ARBA00044252"/>
    </source>
</evidence>
<accession>A0A380NKT4</accession>
<dbReference type="RefSeq" id="WP_115310370.1">
    <property type="nucleotide sequence ID" value="NZ_UHIO01000001.1"/>
</dbReference>
<dbReference type="AlphaFoldDB" id="A0A380NKT4"/>
<keyword evidence="4" id="KW-0479">Metal-binding</keyword>
<dbReference type="OrthoDB" id="9773892at2"/>
<evidence type="ECO:0000313" key="20">
    <source>
        <dbReference type="Proteomes" id="UP000255367"/>
    </source>
</evidence>
<comment type="cofactor">
    <cofactor evidence="2">
        <name>Zn(2+)</name>
        <dbReference type="ChEBI" id="CHEBI:29105"/>
    </cofactor>
</comment>
<keyword evidence="8" id="KW-0170">Cobalt</keyword>
<evidence type="ECO:0000313" key="19">
    <source>
        <dbReference type="EMBL" id="SUP43535.1"/>
    </source>
</evidence>
<evidence type="ECO:0000259" key="18">
    <source>
        <dbReference type="Pfam" id="PF07687"/>
    </source>
</evidence>
<dbReference type="PRINTS" id="PR00934">
    <property type="entry name" value="XHISDIPTASE"/>
</dbReference>
<evidence type="ECO:0000256" key="5">
    <source>
        <dbReference type="ARBA" id="ARBA00022801"/>
    </source>
</evidence>
<evidence type="ECO:0000256" key="2">
    <source>
        <dbReference type="ARBA" id="ARBA00001947"/>
    </source>
</evidence>
<evidence type="ECO:0000256" key="9">
    <source>
        <dbReference type="ARBA" id="ARBA00036421"/>
    </source>
</evidence>
<dbReference type="GO" id="GO:0070573">
    <property type="term" value="F:metallodipeptidase activity"/>
    <property type="evidence" value="ECO:0007669"/>
    <property type="project" value="TreeGrafter"/>
</dbReference>
<comment type="catalytic activity">
    <reaction evidence="9">
        <text>Hydrolysis of dipeptides, preferentially hydrophobic dipeptides including prolyl amino acids.</text>
        <dbReference type="EC" id="3.4.13.18"/>
    </reaction>
</comment>
<evidence type="ECO:0000256" key="6">
    <source>
        <dbReference type="ARBA" id="ARBA00022833"/>
    </source>
</evidence>
<dbReference type="InterPro" id="IPR001160">
    <property type="entry name" value="Peptidase_M20C"/>
</dbReference>
<dbReference type="FunFam" id="3.40.630.10:FF:000015">
    <property type="entry name" value="Aminoacyl-histidine dipeptidase PepD"/>
    <property type="match status" value="1"/>
</dbReference>
<evidence type="ECO:0000256" key="12">
    <source>
        <dbReference type="ARBA" id="ARBA00061423"/>
    </source>
</evidence>
<name>A0A380NKT4_9FIRM</name>
<keyword evidence="5 19" id="KW-0378">Hydrolase</keyword>
<dbReference type="Proteomes" id="UP000255367">
    <property type="component" value="Unassembled WGS sequence"/>
</dbReference>
<dbReference type="CDD" id="cd03890">
    <property type="entry name" value="M20_pepD"/>
    <property type="match status" value="1"/>
</dbReference>
<keyword evidence="19" id="KW-0224">Dipeptidase</keyword>
<protein>
    <recommendedName>
        <fullName evidence="13">Cytosol non-specific dipeptidase</fullName>
        <ecNumber evidence="10">3.4.13.18</ecNumber>
    </recommendedName>
    <alternativeName>
        <fullName evidence="16">Aminoacyl-histidine dipeptidase</fullName>
    </alternativeName>
    <alternativeName>
        <fullName evidence="15">Beta-alanyl-histidine dipeptidase</fullName>
    </alternativeName>
    <alternativeName>
        <fullName evidence="14">Carnosinase</fullName>
    </alternativeName>
    <alternativeName>
        <fullName evidence="11">Peptidase D</fullName>
    </alternativeName>
    <alternativeName>
        <fullName evidence="17">Xaa-His dipeptidase</fullName>
    </alternativeName>
</protein>
<gene>
    <name evidence="19" type="primary">pepD</name>
    <name evidence="19" type="ORF">NCTC12020_01209</name>
</gene>
<dbReference type="SUPFAM" id="SSF53187">
    <property type="entry name" value="Zn-dependent exopeptidases"/>
    <property type="match status" value="1"/>
</dbReference>
<dbReference type="GO" id="GO:0046872">
    <property type="term" value="F:metal ion binding"/>
    <property type="evidence" value="ECO:0007669"/>
    <property type="project" value="UniProtKB-KW"/>
</dbReference>
<comment type="cofactor">
    <cofactor evidence="1">
        <name>Co(2+)</name>
        <dbReference type="ChEBI" id="CHEBI:48828"/>
    </cofactor>
</comment>
<sequence>MSATKVLEFFKAMNQIPRGSGNEKGVSDWLVQFAKDRQLEVEQDAANNVIIRKPATPGYENKPSIILQGHMDMVCEKSDASTHNFLTDPIEYIVDGEWLHANETTLGADNGIAVAMSLAILDSDTIAHGPLECLFTTAEETGMDGALAIKEGQTNGQYLLNIDTEVEGEFVVSCAGGCRVDVEIPRLRDNRDSQFTKALTLTISGFLGGHSGIEIHKERANGNQILGRLLYELASQYNFQLASFTGGTKHNAIPRVGSATILLKEADVKPVTDWIQAKVKAYRSEYTPQDENIDILISDSELPDTVYGGDTAESLLTFLYLAPNGVFAMNHSLEGLVETSNNVAIVEELEHNIHLLISIRSLSASSLDFLTKKIQLLASTLGLPVKIAGAYPAWEYEPGSPLEEQAIAIYEKVTGEKPKVTAIHAGLECGLLKAVMPKTQMISFGPTITHAHTPQERLHLPSVEHIYEYLKVLLKELH</sequence>
<evidence type="ECO:0000256" key="7">
    <source>
        <dbReference type="ARBA" id="ARBA00023049"/>
    </source>
</evidence>
<dbReference type="EC" id="3.4.13.18" evidence="10"/>
<dbReference type="GO" id="GO:0005829">
    <property type="term" value="C:cytosol"/>
    <property type="evidence" value="ECO:0007669"/>
    <property type="project" value="TreeGrafter"/>
</dbReference>
<dbReference type="PANTHER" id="PTHR43501:SF1">
    <property type="entry name" value="CYTOSOL NON-SPECIFIC DIPEPTIDASE"/>
    <property type="match status" value="1"/>
</dbReference>
<dbReference type="Gene3D" id="3.40.630.10">
    <property type="entry name" value="Zn peptidases"/>
    <property type="match status" value="2"/>
</dbReference>
<keyword evidence="3" id="KW-0645">Protease</keyword>
<evidence type="ECO:0000256" key="13">
    <source>
        <dbReference type="ARBA" id="ARBA00071271"/>
    </source>
</evidence>
<feature type="domain" description="Peptidase M20 dimerisation" evidence="18">
    <location>
        <begin position="204"/>
        <end position="280"/>
    </location>
</feature>
<keyword evidence="20" id="KW-1185">Reference proteome</keyword>
<reference evidence="19 20" key="1">
    <citation type="submission" date="2018-06" db="EMBL/GenBank/DDBJ databases">
        <authorList>
            <consortium name="Pathogen Informatics"/>
            <person name="Doyle S."/>
        </authorList>
    </citation>
    <scope>NUCLEOTIDE SEQUENCE [LARGE SCALE GENOMIC DNA]</scope>
    <source>
        <strain evidence="19 20">NCTC12020</strain>
    </source>
</reference>
<evidence type="ECO:0000256" key="10">
    <source>
        <dbReference type="ARBA" id="ARBA00038976"/>
    </source>
</evidence>
<dbReference type="GO" id="GO:0006508">
    <property type="term" value="P:proteolysis"/>
    <property type="evidence" value="ECO:0007669"/>
    <property type="project" value="UniProtKB-KW"/>
</dbReference>
<dbReference type="InterPro" id="IPR002933">
    <property type="entry name" value="Peptidase_M20"/>
</dbReference>
<dbReference type="InterPro" id="IPR011650">
    <property type="entry name" value="Peptidase_M20_dimer"/>
</dbReference>
<comment type="similarity">
    <text evidence="12">Belongs to the peptidase M20C family.</text>
</comment>
<proteinExistence type="inferred from homology"/>
<dbReference type="Pfam" id="PF07687">
    <property type="entry name" value="M20_dimer"/>
    <property type="match status" value="1"/>
</dbReference>
<evidence type="ECO:0000256" key="8">
    <source>
        <dbReference type="ARBA" id="ARBA00023285"/>
    </source>
</evidence>
<evidence type="ECO:0000256" key="16">
    <source>
        <dbReference type="ARBA" id="ARBA00077688"/>
    </source>
</evidence>
<dbReference type="Pfam" id="PF01546">
    <property type="entry name" value="Peptidase_M20"/>
    <property type="match status" value="1"/>
</dbReference>
<evidence type="ECO:0000256" key="14">
    <source>
        <dbReference type="ARBA" id="ARBA00075285"/>
    </source>
</evidence>
<evidence type="ECO:0000256" key="4">
    <source>
        <dbReference type="ARBA" id="ARBA00022723"/>
    </source>
</evidence>
<evidence type="ECO:0000256" key="17">
    <source>
        <dbReference type="ARBA" id="ARBA00078074"/>
    </source>
</evidence>